<proteinExistence type="predicted"/>
<keyword evidence="2" id="KW-1185">Reference proteome</keyword>
<dbReference type="AlphaFoldDB" id="A0A386ZKB4"/>
<dbReference type="EMBL" id="CP032568">
    <property type="protein sequence ID" value="AYF77858.1"/>
    <property type="molecule type" value="Genomic_DNA"/>
</dbReference>
<gene>
    <name evidence="1" type="ORF">D7D52_33130</name>
</gene>
<organism evidence="1 2">
    <name type="scientific">Nocardia yunnanensis</name>
    <dbReference type="NCBI Taxonomy" id="2382165"/>
    <lineage>
        <taxon>Bacteria</taxon>
        <taxon>Bacillati</taxon>
        <taxon>Actinomycetota</taxon>
        <taxon>Actinomycetes</taxon>
        <taxon>Mycobacteriales</taxon>
        <taxon>Nocardiaceae</taxon>
        <taxon>Nocardia</taxon>
    </lineage>
</organism>
<evidence type="ECO:0000313" key="1">
    <source>
        <dbReference type="EMBL" id="AYF77858.1"/>
    </source>
</evidence>
<reference evidence="1 2" key="1">
    <citation type="submission" date="2018-09" db="EMBL/GenBank/DDBJ databases">
        <title>Nocardia yunnanensis sp. nov., an actinomycete isolated from a soil sample.</title>
        <authorList>
            <person name="Zhang J."/>
        </authorList>
    </citation>
    <scope>NUCLEOTIDE SEQUENCE [LARGE SCALE GENOMIC DNA]</scope>
    <source>
        <strain evidence="1 2">CFHS0054</strain>
    </source>
</reference>
<dbReference type="KEGG" id="nyu:D7D52_33130"/>
<protein>
    <submittedName>
        <fullName evidence="1">Uncharacterized protein</fullName>
    </submittedName>
</protein>
<dbReference type="Proteomes" id="UP000267164">
    <property type="component" value="Chromosome"/>
</dbReference>
<accession>A0A386ZKB4</accession>
<sequence>MWGWLVIRIRVSDIRADLRPEGFSCRQGGAELAVRLLVGVPAGNIRSQQRVEHGGEGTGRISG</sequence>
<name>A0A386ZKB4_9NOCA</name>
<evidence type="ECO:0000313" key="2">
    <source>
        <dbReference type="Proteomes" id="UP000267164"/>
    </source>
</evidence>